<keyword evidence="1" id="KW-0812">Transmembrane</keyword>
<name>A0ABU7BYW6_9TELE</name>
<reference evidence="2 3" key="1">
    <citation type="submission" date="2021-07" db="EMBL/GenBank/DDBJ databases">
        <authorList>
            <person name="Palmer J.M."/>
        </authorList>
    </citation>
    <scope>NUCLEOTIDE SEQUENCE [LARGE SCALE GENOMIC DNA]</scope>
    <source>
        <strain evidence="2 3">AT_MEX2019</strain>
        <tissue evidence="2">Muscle</tissue>
    </source>
</reference>
<keyword evidence="3" id="KW-1185">Reference proteome</keyword>
<accession>A0ABU7BYW6</accession>
<proteinExistence type="predicted"/>
<sequence length="106" mass="11521">MNLLQLKDLPGSTGSDCRIIPCPACPPSGVAHQLEEPAHTACQSANLSFCGLLTSPSFNQFIKSKPCFFLFIIQTIFQLITISPSMSSFLKPDDHGTLTLPENIIQ</sequence>
<evidence type="ECO:0000256" key="1">
    <source>
        <dbReference type="SAM" id="Phobius"/>
    </source>
</evidence>
<evidence type="ECO:0000313" key="2">
    <source>
        <dbReference type="EMBL" id="MED6254805.1"/>
    </source>
</evidence>
<dbReference type="EMBL" id="JAHUTI010069897">
    <property type="protein sequence ID" value="MED6254805.1"/>
    <property type="molecule type" value="Genomic_DNA"/>
</dbReference>
<keyword evidence="1" id="KW-1133">Transmembrane helix</keyword>
<dbReference type="Proteomes" id="UP001345963">
    <property type="component" value="Unassembled WGS sequence"/>
</dbReference>
<protein>
    <submittedName>
        <fullName evidence="2">Uncharacterized protein</fullName>
    </submittedName>
</protein>
<organism evidence="2 3">
    <name type="scientific">Ataeniobius toweri</name>
    <dbReference type="NCBI Taxonomy" id="208326"/>
    <lineage>
        <taxon>Eukaryota</taxon>
        <taxon>Metazoa</taxon>
        <taxon>Chordata</taxon>
        <taxon>Craniata</taxon>
        <taxon>Vertebrata</taxon>
        <taxon>Euteleostomi</taxon>
        <taxon>Actinopterygii</taxon>
        <taxon>Neopterygii</taxon>
        <taxon>Teleostei</taxon>
        <taxon>Neoteleostei</taxon>
        <taxon>Acanthomorphata</taxon>
        <taxon>Ovalentaria</taxon>
        <taxon>Atherinomorphae</taxon>
        <taxon>Cyprinodontiformes</taxon>
        <taxon>Goodeidae</taxon>
        <taxon>Ataeniobius</taxon>
    </lineage>
</organism>
<evidence type="ECO:0000313" key="3">
    <source>
        <dbReference type="Proteomes" id="UP001345963"/>
    </source>
</evidence>
<keyword evidence="1" id="KW-0472">Membrane</keyword>
<gene>
    <name evidence="2" type="ORF">ATANTOWER_000563</name>
</gene>
<feature type="transmembrane region" description="Helical" evidence="1">
    <location>
        <begin position="67"/>
        <end position="90"/>
    </location>
</feature>
<comment type="caution">
    <text evidence="2">The sequence shown here is derived from an EMBL/GenBank/DDBJ whole genome shotgun (WGS) entry which is preliminary data.</text>
</comment>